<protein>
    <submittedName>
        <fullName evidence="4">Cadherin-23</fullName>
    </submittedName>
</protein>
<sequence>MRIPEPDEPSPHPQEAQGLGLRSEVPGLLDNNVPMPESPTQDLSARDLQNDKVEHTDDEPTSNESKETGIGSASNNNNHLYNPPPGDEIGVSKPDKDLDGFDGIPNFFRLLDIVEDRSCGGIVEKIVIDQQSLSKFINLLQPGSYKSVSNIDFNALDELSIKPIGVYGSQMEVFKYLVTMGCLDDDCETAFFQPDFRGKLTSALHSGLYLTMCHGQQTTASSKTAYLVYWPESNTWDDQESAETVTISNTLRRNRETFMRFLTKLCDQTIALVSASQADAFVWERSIQTNITSGNRQENSFRSRVEEFHVLELDEQEDDVIASSGFEISVEELIQQSLPDGARNAAVHLVGGETKIGLLVQNSEEEQIILKPINQGKVSMTELRRMFGSEGRYHLVLGAISPESLEVLATNGLEERYPNIFNEYHDSQAEAERNRQSTEAEGEQGIENAMDQDKFRLAKEIRHQVCEKYSLIYPSGIFQGSNPVPYDCEMNEPLRHDYKLGFDQIRHDMQKHKIDQVNNSEFRTFKSKWIPLRDRLSGNSSASRKDQEAWVCEVVDGVLGPSDPGNWLSKLIKLSKAVANMPSKIAESLSTEKLSDSEFVAELWKLEQTYACLTSFAELIYHILLTEMEKFTNDLIAKHLEKMVSFEKQTRYSNFKEECARVRNEDETTRYNQLIQSLKQAMSPQSDNVSTLCVESIQREYRKDDQGVQPTSWLCWSGTKRTYLPPRNRYHIYPFEFTTHDRQQSELNEDHVPNPKIATKEGFDFAVPTSQTIEFAQLVHDKCLLVISDVGEGHIRIYVADNMSMESEIRKNGLVTLSHEMLGGAECVYAFDQTTRFFAIVHGHEDPHLSIYQFDRQFTNIQRYCAPTSLRSWYEERPKISAACFQTGRSELILIESSGSVHTVSITGSADMVCPAPFHLDPSFVDAYSAPDGSCLLVVVRGTSDIDPLRLVAFHWDTSDSEDQVTGIEISDLPPSEATCVVTRFYGKGRTHVVSFLPVQKLVQSTILQIKQRTTEFSIRSENEGLPAEGTQTVNNSILDCHLEVWTRFPIVPTITRFTPFPISRKPRQLVFVSPIDLPRVTAYFERMISTVKKTTHKPIDRELTSTLVSTTKATNAEFLESLSEFKLGSFIVELICLIPIQIAVMRDNKFMPLKDGVWDPEYESGLVGLTIDEASESLSFGWYESLLRSYMAKKGVRVVSSMGEQSVGKSYCLNHFADTSFAGSAMRTTEGAWLSCTPTSDYLLVSLDFEGLQSTERSPQEDMLLVLFNTAISNLILFRNNFAVSRNVRALFTGFELSAGTFDPNLNPGLFQSTLATIIKDVTDADIVGIKTEFHRKFSEIVKTERKGNFISKLHKGKILIIPWPVIDSPGFYSLFELLREKLEGKPFTHQTGGGFLYELKMLMVKIKEGNWDPIDQSLASSRAHQLKKQLKMALSNGATSEGPLKNMNIDKEIATLNDEPTLFVPEDSGTRMVEARDLRNESKDEFEKQQEENSEKTLKTLIQRCELLLSPRSQSPDSDYVNTLQEHLDKILDRRLALVELWINVNTDHLPQENQHLGELNTIFDFLKRDMRAAVRLCRSGCASCGLQCLRPYSHSKEHNCSTDHKCKSFCAVSNGHSGLPPCGLKAGHTGKHMCDVSYHLCGSDCKLRQWAGCTQKCTKPLDHQDGEHLCSAPSHYCGKPCDLRNVSRGNNLSNFDCPGICQKPWNEVHEQHSCNTQSCPIPCILCARSRSIKNAPECCSTDHLHGLNWDAIHLCRADHECLENCEANGICHIDFTPSDKTCTRGRDSYVYTRHEQIGKKLPCKIRIPQGEMTHRGPHNHDPEKNEHRCDAQCPGCKYYCTHSINHRQRLHATVHGSMIGTQWIVESEANEAYKIDEHRYVSGDSGDNMFCHMLCVKQGRHAHIDFCRDPLNHSQPLCEHMSSRVEPEREKDKDWISHATYWERTGFEDPYGFGQQTEFAKCDARCSDPAHGTPSECILPIFHAPKSQTPSPSRGYISQDGHQFTCVDPANVRQAYHIVFVIDNSASMSEGDITPDPTPMLARLKSEGCDNRYGAVVSALYRFWKIREGHQVSSSSLVREDHYSVVVFDDEAEARVSNDWCLTTNQLVDKLIPQKYVGYGGTNFEEAIKIAHEVIERNWSSQRAPILIFLSDGEDLIEEQSIRSLCNLSVKLGQALAFYAMSFGRDSESDPLRLMVSVAEQVFHAAPTSAKGAYKGQDPPCKYFSNTKKSIELSNTFVKISKSLPKLRASVMNKTGASGRY</sequence>
<reference evidence="4 5" key="1">
    <citation type="submission" date="2015-07" db="EMBL/GenBank/DDBJ databases">
        <authorList>
            <person name="Noorani M."/>
        </authorList>
    </citation>
    <scope>NUCLEOTIDE SEQUENCE [LARGE SCALE GENOMIC DNA]</scope>
    <source>
        <strain evidence="4">BBA 69670</strain>
    </source>
</reference>
<dbReference type="EMBL" id="CYGV01001260">
    <property type="protein sequence ID" value="CUA71759.1"/>
    <property type="molecule type" value="Genomic_DNA"/>
</dbReference>
<evidence type="ECO:0000256" key="1">
    <source>
        <dbReference type="SAM" id="Coils"/>
    </source>
</evidence>
<feature type="domain" description="VWFA" evidence="3">
    <location>
        <begin position="2020"/>
        <end position="2243"/>
    </location>
</feature>
<feature type="coiled-coil region" evidence="1">
    <location>
        <begin position="1474"/>
        <end position="1501"/>
    </location>
</feature>
<feature type="region of interest" description="Disordered" evidence="2">
    <location>
        <begin position="1"/>
        <end position="96"/>
    </location>
</feature>
<feature type="compositionally biased region" description="Basic and acidic residues" evidence="2">
    <location>
        <begin position="44"/>
        <end position="55"/>
    </location>
</feature>
<dbReference type="Proteomes" id="UP000044841">
    <property type="component" value="Unassembled WGS sequence"/>
</dbReference>
<organism evidence="4 5">
    <name type="scientific">Rhizoctonia solani</name>
    <dbReference type="NCBI Taxonomy" id="456999"/>
    <lineage>
        <taxon>Eukaryota</taxon>
        <taxon>Fungi</taxon>
        <taxon>Dikarya</taxon>
        <taxon>Basidiomycota</taxon>
        <taxon>Agaricomycotina</taxon>
        <taxon>Agaricomycetes</taxon>
        <taxon>Cantharellales</taxon>
        <taxon>Ceratobasidiaceae</taxon>
        <taxon>Rhizoctonia</taxon>
    </lineage>
</organism>
<dbReference type="Gene3D" id="3.40.50.300">
    <property type="entry name" value="P-loop containing nucleotide triphosphate hydrolases"/>
    <property type="match status" value="1"/>
</dbReference>
<dbReference type="Gene3D" id="3.40.50.410">
    <property type="entry name" value="von Willebrand factor, type A domain"/>
    <property type="match status" value="1"/>
</dbReference>
<keyword evidence="5" id="KW-1185">Reference proteome</keyword>
<dbReference type="PANTHER" id="PTHR22796:SF1">
    <property type="entry name" value="VWFA DOMAIN-CONTAINING PROTEIN"/>
    <property type="match status" value="1"/>
</dbReference>
<name>A0A0K6G052_9AGAM</name>
<keyword evidence="1" id="KW-0175">Coiled coil</keyword>
<gene>
    <name evidence="4" type="ORF">RSOLAG22IIIB_09804</name>
</gene>
<feature type="compositionally biased region" description="Basic and acidic residues" evidence="2">
    <location>
        <begin position="428"/>
        <end position="438"/>
    </location>
</feature>
<dbReference type="InterPro" id="IPR036465">
    <property type="entry name" value="vWFA_dom_sf"/>
</dbReference>
<feature type="compositionally biased region" description="Polar residues" evidence="2">
    <location>
        <begin position="71"/>
        <end position="80"/>
    </location>
</feature>
<dbReference type="InterPro" id="IPR027417">
    <property type="entry name" value="P-loop_NTPase"/>
</dbReference>
<proteinExistence type="predicted"/>
<evidence type="ECO:0000256" key="2">
    <source>
        <dbReference type="SAM" id="MobiDB-lite"/>
    </source>
</evidence>
<dbReference type="Pfam" id="PF13519">
    <property type="entry name" value="VWA_2"/>
    <property type="match status" value="1"/>
</dbReference>
<dbReference type="PANTHER" id="PTHR22796">
    <property type="entry name" value="URG4-RELATED"/>
    <property type="match status" value="1"/>
</dbReference>
<dbReference type="SUPFAM" id="SSF53300">
    <property type="entry name" value="vWA-like"/>
    <property type="match status" value="1"/>
</dbReference>
<feature type="region of interest" description="Disordered" evidence="2">
    <location>
        <begin position="428"/>
        <end position="449"/>
    </location>
</feature>
<dbReference type="InterPro" id="IPR002035">
    <property type="entry name" value="VWF_A"/>
</dbReference>
<evidence type="ECO:0000313" key="4">
    <source>
        <dbReference type="EMBL" id="CUA71759.1"/>
    </source>
</evidence>
<evidence type="ECO:0000313" key="5">
    <source>
        <dbReference type="Proteomes" id="UP000044841"/>
    </source>
</evidence>
<evidence type="ECO:0000259" key="3">
    <source>
        <dbReference type="PROSITE" id="PS50234"/>
    </source>
</evidence>
<accession>A0A0K6G052</accession>
<dbReference type="SUPFAM" id="SSF52540">
    <property type="entry name" value="P-loop containing nucleoside triphosphate hydrolases"/>
    <property type="match status" value="1"/>
</dbReference>
<dbReference type="SMART" id="SM00327">
    <property type="entry name" value="VWA"/>
    <property type="match status" value="1"/>
</dbReference>
<dbReference type="PROSITE" id="PS50234">
    <property type="entry name" value="VWFA"/>
    <property type="match status" value="1"/>
</dbReference>
<dbReference type="CDD" id="cd00198">
    <property type="entry name" value="vWFA"/>
    <property type="match status" value="1"/>
</dbReference>